<keyword evidence="2" id="KW-1185">Reference proteome</keyword>
<protein>
    <submittedName>
        <fullName evidence="1">Uncharacterized protein</fullName>
    </submittedName>
</protein>
<evidence type="ECO:0000313" key="2">
    <source>
        <dbReference type="Proteomes" id="UP001057279"/>
    </source>
</evidence>
<comment type="caution">
    <text evidence="1">The sequence shown here is derived from an EMBL/GenBank/DDBJ whole genome shotgun (WGS) entry which is preliminary data.</text>
</comment>
<proteinExistence type="predicted"/>
<sequence length="228" mass="25180">MACARPLISVYSEKGESSGKNVTLPAVFNAPIRPDIVNFVHTSLCKNNRQPYAVSELAGHRREEVPELPLVVEDKAEGYKKTIEAVLLPKKLKPWNDIKKAYASQRMRAGKGKMRNRRRIQRRGPCIVYNEDNGIIKAFRNIPGITLLNAKNHKIRMDKAAAALEAKSDQKGVQGKKPVVGNKEKKAVGDKKLKKPVVGKKAAGTKKPAAEKKPTEKKPTSEEKKAAA</sequence>
<gene>
    <name evidence="1" type="ORF">MJG53_019105</name>
</gene>
<accession>A0ACB9U2E8</accession>
<organism evidence="1 2">
    <name type="scientific">Ovis ammon polii x Ovis aries</name>
    <dbReference type="NCBI Taxonomy" id="2918886"/>
    <lineage>
        <taxon>Eukaryota</taxon>
        <taxon>Metazoa</taxon>
        <taxon>Chordata</taxon>
        <taxon>Craniata</taxon>
        <taxon>Vertebrata</taxon>
        <taxon>Euteleostomi</taxon>
        <taxon>Mammalia</taxon>
        <taxon>Eutheria</taxon>
        <taxon>Laurasiatheria</taxon>
        <taxon>Artiodactyla</taxon>
        <taxon>Ruminantia</taxon>
        <taxon>Pecora</taxon>
        <taxon>Bovidae</taxon>
        <taxon>Caprinae</taxon>
        <taxon>Ovis</taxon>
    </lineage>
</organism>
<dbReference type="EMBL" id="CM043051">
    <property type="protein sequence ID" value="KAI4555415.1"/>
    <property type="molecule type" value="Genomic_DNA"/>
</dbReference>
<evidence type="ECO:0000313" key="1">
    <source>
        <dbReference type="EMBL" id="KAI4555415.1"/>
    </source>
</evidence>
<dbReference type="Proteomes" id="UP001057279">
    <property type="component" value="Linkage Group LG26"/>
</dbReference>
<reference evidence="1" key="1">
    <citation type="submission" date="2022-03" db="EMBL/GenBank/DDBJ databases">
        <title>Genomic analyses of argali, domestic sheep and their hybrids provide insights into chromosomal evolution, heterosis and genetic basis of agronomic traits.</title>
        <authorList>
            <person name="Li M."/>
        </authorList>
    </citation>
    <scope>NUCLEOTIDE SEQUENCE</scope>
    <source>
        <strain evidence="1">F1 hybrid</strain>
    </source>
</reference>
<name>A0ACB9U2E8_9CETA</name>